<protein>
    <submittedName>
        <fullName evidence="1">Uncharacterized protein</fullName>
    </submittedName>
</protein>
<dbReference type="AlphaFoldDB" id="A0A098TN09"/>
<dbReference type="OrthoDB" id="529355at2"/>
<dbReference type="Proteomes" id="UP000030170">
    <property type="component" value="Unassembled WGS sequence"/>
</dbReference>
<proteinExistence type="predicted"/>
<dbReference type="RefSeq" id="WP_036530967.1">
    <property type="nucleotide sequence ID" value="NZ_JJML01000004.1"/>
</dbReference>
<dbReference type="EMBL" id="JJML01000004">
    <property type="protein sequence ID" value="KGF73720.1"/>
    <property type="molecule type" value="Genomic_DNA"/>
</dbReference>
<organism evidence="1 2">
    <name type="scientific">Neosynechococcus sphagnicola sy1</name>
    <dbReference type="NCBI Taxonomy" id="1497020"/>
    <lineage>
        <taxon>Bacteria</taxon>
        <taxon>Bacillati</taxon>
        <taxon>Cyanobacteriota</taxon>
        <taxon>Cyanophyceae</taxon>
        <taxon>Neosynechococcales</taxon>
        <taxon>Neosynechococcaceae</taxon>
        <taxon>Neosynechococcus</taxon>
    </lineage>
</organism>
<evidence type="ECO:0000313" key="1">
    <source>
        <dbReference type="EMBL" id="KGF73720.1"/>
    </source>
</evidence>
<dbReference type="STRING" id="1497020.DO97_12970"/>
<sequence length="158" mass="17328">MDLDQQIQTLIQEAPSDGITLPLVAAIAPVLKAFAQQLQHSQYYILQTLEQDWVLTTLQNQTQPNLEKTVLYAFSTLKDVTAGPGFVRDDPQLMALPVPIIDILFQMTALNGVDSAVFFENPGDLINGAEIQRAELQGAIQYHLQLPPLSSSVPSDLA</sequence>
<accession>A0A098TN09</accession>
<evidence type="ECO:0000313" key="2">
    <source>
        <dbReference type="Proteomes" id="UP000030170"/>
    </source>
</evidence>
<keyword evidence="2" id="KW-1185">Reference proteome</keyword>
<gene>
    <name evidence="1" type="ORF">DO97_12970</name>
</gene>
<name>A0A098TN09_9CYAN</name>
<reference evidence="1 2" key="1">
    <citation type="journal article" date="2014" name="Mol. Ecol.">
        <title>Evolution of Synechococcus.</title>
        <authorList>
            <person name="Dvorak P."/>
            <person name="Casamatta D."/>
            <person name="Hasler P."/>
            <person name="Poulickova A."/>
            <person name="Ondrej V."/>
            <person name="Sanges R."/>
        </authorList>
    </citation>
    <scope>NUCLEOTIDE SEQUENCE [LARGE SCALE GENOMIC DNA]</scope>
    <source>
        <strain evidence="1 2">CAUP A 1101</strain>
    </source>
</reference>
<comment type="caution">
    <text evidence="1">The sequence shown here is derived from an EMBL/GenBank/DDBJ whole genome shotgun (WGS) entry which is preliminary data.</text>
</comment>